<accession>A0A2T0AS55</accession>
<feature type="domain" description="GerMN" evidence="2">
    <location>
        <begin position="88"/>
        <end position="176"/>
    </location>
</feature>
<protein>
    <submittedName>
        <fullName evidence="3">Spore germination protein GerM</fullName>
    </submittedName>
</protein>
<keyword evidence="4" id="KW-1185">Reference proteome</keyword>
<dbReference type="AlphaFoldDB" id="A0A2T0AS55"/>
<feature type="coiled-coil region" evidence="1">
    <location>
        <begin position="120"/>
        <end position="160"/>
    </location>
</feature>
<dbReference type="Pfam" id="PF10646">
    <property type="entry name" value="Germane"/>
    <property type="match status" value="2"/>
</dbReference>
<gene>
    <name evidence="3" type="primary">gerM_2</name>
    <name evidence="3" type="ORF">MOHU_13320</name>
</gene>
<dbReference type="Proteomes" id="UP000238415">
    <property type="component" value="Unassembled WGS sequence"/>
</dbReference>
<proteinExistence type="predicted"/>
<evidence type="ECO:0000256" key="1">
    <source>
        <dbReference type="SAM" id="Coils"/>
    </source>
</evidence>
<evidence type="ECO:0000259" key="2">
    <source>
        <dbReference type="SMART" id="SM00909"/>
    </source>
</evidence>
<name>A0A2T0AS55_9FIRM</name>
<reference evidence="3 4" key="1">
    <citation type="submission" date="2018-03" db="EMBL/GenBank/DDBJ databases">
        <title>Genome sequence of Moorella humiferrea DSM 23265.</title>
        <authorList>
            <person name="Poehlein A."/>
            <person name="Daniel R."/>
        </authorList>
    </citation>
    <scope>NUCLEOTIDE SEQUENCE [LARGE SCALE GENOMIC DNA]</scope>
    <source>
        <strain evidence="3 4">DSM 23265</strain>
    </source>
</reference>
<comment type="caution">
    <text evidence="3">The sequence shown here is derived from an EMBL/GenBank/DDBJ whole genome shotgun (WGS) entry which is preliminary data.</text>
</comment>
<keyword evidence="1" id="KW-0175">Coiled coil</keyword>
<dbReference type="SMART" id="SM00909">
    <property type="entry name" value="Germane"/>
    <property type="match status" value="2"/>
</dbReference>
<evidence type="ECO:0000313" key="4">
    <source>
        <dbReference type="Proteomes" id="UP000238415"/>
    </source>
</evidence>
<evidence type="ECO:0000313" key="3">
    <source>
        <dbReference type="EMBL" id="PRR72909.1"/>
    </source>
</evidence>
<dbReference type="EMBL" id="PVXM01000025">
    <property type="protein sequence ID" value="PRR72909.1"/>
    <property type="molecule type" value="Genomic_DNA"/>
</dbReference>
<dbReference type="PROSITE" id="PS51257">
    <property type="entry name" value="PROKAR_LIPOPROTEIN"/>
    <property type="match status" value="1"/>
</dbReference>
<dbReference type="OrthoDB" id="9809406at2"/>
<sequence length="338" mass="36580">MKPDHPKNRRRGWSFVLLLTFVLVLAGITGGCFSKSKPAPQEDKVSNKVRQPLLLTRELGQVLVYYLTEDGTYLVPVTITFTPTREVAKTAVEKLLAGPQVDGLKGVMPEGVKLRDIYVLDDLNTVYVDLTKELLAVQNKEQAEKAVKALVLTLTNIENVKYVNILVEGQAVTELAGLKLNTPLARPETINSLIKNGQEGVQVYFSDAKANFLVPVTVPLPSGATAGDLPRAAVLALLAGPPADSNLVRTVWPGTRLLNFSIADGLATVDLSKEVTAYGGGSAAETALLNSLLFTLTQFPGINRVQLLIEGQKREYLPEGSAIGAPLTRPEKLNFLKR</sequence>
<organism evidence="3 4">
    <name type="scientific">Neomoorella humiferrea</name>
    <dbReference type="NCBI Taxonomy" id="676965"/>
    <lineage>
        <taxon>Bacteria</taxon>
        <taxon>Bacillati</taxon>
        <taxon>Bacillota</taxon>
        <taxon>Clostridia</taxon>
        <taxon>Neomoorellales</taxon>
        <taxon>Neomoorellaceae</taxon>
        <taxon>Neomoorella</taxon>
    </lineage>
</organism>
<dbReference type="InterPro" id="IPR019606">
    <property type="entry name" value="GerMN"/>
</dbReference>
<feature type="domain" description="GerMN" evidence="2">
    <location>
        <begin position="230"/>
        <end position="318"/>
    </location>
</feature>